<organism evidence="1 2">
    <name type="scientific">Aquipuribacter hungaricus</name>
    <dbReference type="NCBI Taxonomy" id="545624"/>
    <lineage>
        <taxon>Bacteria</taxon>
        <taxon>Bacillati</taxon>
        <taxon>Actinomycetota</taxon>
        <taxon>Actinomycetes</taxon>
        <taxon>Micrococcales</taxon>
        <taxon>Intrasporangiaceae</taxon>
        <taxon>Aquipuribacter</taxon>
    </lineage>
</organism>
<keyword evidence="2" id="KW-1185">Reference proteome</keyword>
<gene>
    <name evidence="1" type="ORF">ACFOLH_01895</name>
</gene>
<dbReference type="Proteomes" id="UP001595685">
    <property type="component" value="Unassembled WGS sequence"/>
</dbReference>
<evidence type="ECO:0000313" key="2">
    <source>
        <dbReference type="Proteomes" id="UP001595685"/>
    </source>
</evidence>
<proteinExistence type="predicted"/>
<accession>A0ABV7WBD5</accession>
<evidence type="ECO:0000313" key="1">
    <source>
        <dbReference type="EMBL" id="MFC3687089.1"/>
    </source>
</evidence>
<protein>
    <submittedName>
        <fullName evidence="1">Uncharacterized protein</fullName>
    </submittedName>
</protein>
<comment type="caution">
    <text evidence="1">The sequence shown here is derived from an EMBL/GenBank/DDBJ whole genome shotgun (WGS) entry which is preliminary data.</text>
</comment>
<dbReference type="RefSeq" id="WP_340289389.1">
    <property type="nucleotide sequence ID" value="NZ_JBBEOI010000007.1"/>
</dbReference>
<dbReference type="EMBL" id="JBHRWW010000001">
    <property type="protein sequence ID" value="MFC3687089.1"/>
    <property type="molecule type" value="Genomic_DNA"/>
</dbReference>
<reference evidence="2" key="1">
    <citation type="journal article" date="2019" name="Int. J. Syst. Evol. Microbiol.">
        <title>The Global Catalogue of Microorganisms (GCM) 10K type strain sequencing project: providing services to taxonomists for standard genome sequencing and annotation.</title>
        <authorList>
            <consortium name="The Broad Institute Genomics Platform"/>
            <consortium name="The Broad Institute Genome Sequencing Center for Infectious Disease"/>
            <person name="Wu L."/>
            <person name="Ma J."/>
        </authorList>
    </citation>
    <scope>NUCLEOTIDE SEQUENCE [LARGE SCALE GENOMIC DNA]</scope>
    <source>
        <strain evidence="2">NCAIM B.02333</strain>
    </source>
</reference>
<sequence length="85" mass="9529">MADIDRVLSWSVEITGVGTAEAAYRETRRLLTVTQSLVEDFKGCSRKILEYPDADVRAAARRVAGALADCEDTLYEALRDIERHQ</sequence>
<name>A0ABV7WBD5_9MICO</name>